<sequence>MPTYVVAATDDSDGASTFEQRRALSNRIKELRALRNRLPIPVSAGLFGIYAFPEKGQGVAGINYQHHQFNGLIQGSNSISSATAVATAPNPFFGDPMQPPTLRVVPKEAQADVIFPFANFAISDKFALVTLADRQG</sequence>
<evidence type="ECO:0000313" key="2">
    <source>
        <dbReference type="Proteomes" id="UP000509658"/>
    </source>
</evidence>
<name>A0A6N0HU52_9GAMM</name>
<dbReference type="KEGG" id="rev:HUE57_06280"/>
<reference evidence="1 2" key="1">
    <citation type="submission" date="2020-05" db="EMBL/GenBank/DDBJ databases">
        <title>Horizontal transmission and recombination maintain forever young bacterial symbiont genomes.</title>
        <authorList>
            <person name="Russell S.L."/>
            <person name="Pepper-Tunick E."/>
            <person name="Svedberg J."/>
            <person name="Byrne A."/>
            <person name="Ruelas Castillo J."/>
            <person name="Vollmers C."/>
            <person name="Beinart R.A."/>
            <person name="Corbett-Detig R."/>
        </authorList>
    </citation>
    <scope>NUCLEOTIDE SEQUENCE [LARGE SCALE GENOMIC DNA]</scope>
    <source>
        <strain evidence="1">Santa_Monica_outfall</strain>
    </source>
</reference>
<accession>A0A6N0HU52</accession>
<dbReference type="EMBL" id="CP054491">
    <property type="protein sequence ID" value="QKQ25932.1"/>
    <property type="molecule type" value="Genomic_DNA"/>
</dbReference>
<keyword evidence="2" id="KW-1185">Reference proteome</keyword>
<dbReference type="RefSeq" id="WP_174672906.1">
    <property type="nucleotide sequence ID" value="NZ_CP054491.1"/>
</dbReference>
<protein>
    <submittedName>
        <fullName evidence="1">Uncharacterized protein</fullName>
    </submittedName>
</protein>
<dbReference type="AlphaFoldDB" id="A0A6N0HU52"/>
<proteinExistence type="predicted"/>
<organism evidence="1 2">
    <name type="scientific">Candidatus Reidiella endopervernicosa</name>
    <dbReference type="NCBI Taxonomy" id="2738883"/>
    <lineage>
        <taxon>Bacteria</taxon>
        <taxon>Pseudomonadati</taxon>
        <taxon>Pseudomonadota</taxon>
        <taxon>Gammaproteobacteria</taxon>
        <taxon>Candidatus Reidiella</taxon>
    </lineage>
</organism>
<dbReference type="Proteomes" id="UP000509658">
    <property type="component" value="Chromosome"/>
</dbReference>
<evidence type="ECO:0000313" key="1">
    <source>
        <dbReference type="EMBL" id="QKQ25932.1"/>
    </source>
</evidence>
<gene>
    <name evidence="1" type="ORF">HUE57_06280</name>
</gene>